<dbReference type="HOGENOM" id="CLU_877912_0_0_1"/>
<dbReference type="OMA" id="ACWIGRI"/>
<feature type="compositionally biased region" description="Low complexity" evidence="1">
    <location>
        <begin position="83"/>
        <end position="108"/>
    </location>
</feature>
<evidence type="ECO:0000256" key="1">
    <source>
        <dbReference type="SAM" id="MobiDB-lite"/>
    </source>
</evidence>
<feature type="region of interest" description="Disordered" evidence="1">
    <location>
        <begin position="1"/>
        <end position="24"/>
    </location>
</feature>
<gene>
    <name evidence="2" type="primary">Dper\GL18366</name>
    <name evidence="2" type="ORF">Dper_GL18366</name>
</gene>
<accession>B4IRJ7</accession>
<evidence type="ECO:0000313" key="3">
    <source>
        <dbReference type="Proteomes" id="UP000008744"/>
    </source>
</evidence>
<dbReference type="eggNOG" id="ENOG502T903">
    <property type="taxonomic scope" value="Eukaryota"/>
</dbReference>
<evidence type="ECO:0000313" key="2">
    <source>
        <dbReference type="EMBL" id="EDW37479.1"/>
    </source>
</evidence>
<feature type="region of interest" description="Disordered" evidence="1">
    <location>
        <begin position="51"/>
        <end position="220"/>
    </location>
</feature>
<proteinExistence type="predicted"/>
<keyword evidence="3" id="KW-1185">Reference proteome</keyword>
<name>B4IRJ7_DROPE</name>
<reference evidence="2 3" key="1">
    <citation type="journal article" date="2007" name="Nature">
        <title>Evolution of genes and genomes on the Drosophila phylogeny.</title>
        <authorList>
            <consortium name="Drosophila 12 Genomes Consortium"/>
            <person name="Clark A.G."/>
            <person name="Eisen M.B."/>
            <person name="Smith D.R."/>
            <person name="Bergman C.M."/>
            <person name="Oliver B."/>
            <person name="Markow T.A."/>
            <person name="Kaufman T.C."/>
            <person name="Kellis M."/>
            <person name="Gelbart W."/>
            <person name="Iyer V.N."/>
            <person name="Pollard D.A."/>
            <person name="Sackton T.B."/>
            <person name="Larracuente A.M."/>
            <person name="Singh N.D."/>
            <person name="Abad J.P."/>
            <person name="Abt D.N."/>
            <person name="Adryan B."/>
            <person name="Aguade M."/>
            <person name="Akashi H."/>
            <person name="Anderson W.W."/>
            <person name="Aquadro C.F."/>
            <person name="Ardell D.H."/>
            <person name="Arguello R."/>
            <person name="Artieri C.G."/>
            <person name="Barbash D.A."/>
            <person name="Barker D."/>
            <person name="Barsanti P."/>
            <person name="Batterham P."/>
            <person name="Batzoglou S."/>
            <person name="Begun D."/>
            <person name="Bhutkar A."/>
            <person name="Blanco E."/>
            <person name="Bosak S.A."/>
            <person name="Bradley R.K."/>
            <person name="Brand A.D."/>
            <person name="Brent M.R."/>
            <person name="Brooks A.N."/>
            <person name="Brown R.H."/>
            <person name="Butlin R.K."/>
            <person name="Caggese C."/>
            <person name="Calvi B.R."/>
            <person name="Bernardo de Carvalho A."/>
            <person name="Caspi A."/>
            <person name="Castrezana S."/>
            <person name="Celniker S.E."/>
            <person name="Chang J.L."/>
            <person name="Chapple C."/>
            <person name="Chatterji S."/>
            <person name="Chinwalla A."/>
            <person name="Civetta A."/>
            <person name="Clifton S.W."/>
            <person name="Comeron J.M."/>
            <person name="Costello J.C."/>
            <person name="Coyne J.A."/>
            <person name="Daub J."/>
            <person name="David R.G."/>
            <person name="Delcher A.L."/>
            <person name="Delehaunty K."/>
            <person name="Do C.B."/>
            <person name="Ebling H."/>
            <person name="Edwards K."/>
            <person name="Eickbush T."/>
            <person name="Evans J.D."/>
            <person name="Filipski A."/>
            <person name="Findeiss S."/>
            <person name="Freyhult E."/>
            <person name="Fulton L."/>
            <person name="Fulton R."/>
            <person name="Garcia A.C."/>
            <person name="Gardiner A."/>
            <person name="Garfield D.A."/>
            <person name="Garvin B.E."/>
            <person name="Gibson G."/>
            <person name="Gilbert D."/>
            <person name="Gnerre S."/>
            <person name="Godfrey J."/>
            <person name="Good R."/>
            <person name="Gotea V."/>
            <person name="Gravely B."/>
            <person name="Greenberg A.J."/>
            <person name="Griffiths-Jones S."/>
            <person name="Gross S."/>
            <person name="Guigo R."/>
            <person name="Gustafson E.A."/>
            <person name="Haerty W."/>
            <person name="Hahn M.W."/>
            <person name="Halligan D.L."/>
            <person name="Halpern A.L."/>
            <person name="Halter G.M."/>
            <person name="Han M.V."/>
            <person name="Heger A."/>
            <person name="Hillier L."/>
            <person name="Hinrichs A.S."/>
            <person name="Holmes I."/>
            <person name="Hoskins R.A."/>
            <person name="Hubisz M.J."/>
            <person name="Hultmark D."/>
            <person name="Huntley M.A."/>
            <person name="Jaffe D.B."/>
            <person name="Jagadeeshan S."/>
            <person name="Jeck W.R."/>
            <person name="Johnson J."/>
            <person name="Jones C.D."/>
            <person name="Jordan W.C."/>
            <person name="Karpen G.H."/>
            <person name="Kataoka E."/>
            <person name="Keightley P.D."/>
            <person name="Kheradpour P."/>
            <person name="Kirkness E.F."/>
            <person name="Koerich L.B."/>
            <person name="Kristiansen K."/>
            <person name="Kudrna D."/>
            <person name="Kulathinal R.J."/>
            <person name="Kumar S."/>
            <person name="Kwok R."/>
            <person name="Lander E."/>
            <person name="Langley C.H."/>
            <person name="Lapoint R."/>
            <person name="Lazzaro B.P."/>
            <person name="Lee S.J."/>
            <person name="Levesque L."/>
            <person name="Li R."/>
            <person name="Lin C.F."/>
            <person name="Lin M.F."/>
            <person name="Lindblad-Toh K."/>
            <person name="Llopart A."/>
            <person name="Long M."/>
            <person name="Low L."/>
            <person name="Lozovsky E."/>
            <person name="Lu J."/>
            <person name="Luo M."/>
            <person name="Machado C.A."/>
            <person name="Makalowski W."/>
            <person name="Marzo M."/>
            <person name="Matsuda M."/>
            <person name="Matzkin L."/>
            <person name="McAllister B."/>
            <person name="McBride C.S."/>
            <person name="McKernan B."/>
            <person name="McKernan K."/>
            <person name="Mendez-Lago M."/>
            <person name="Minx P."/>
            <person name="Mollenhauer M.U."/>
            <person name="Montooth K."/>
            <person name="Mount S.M."/>
            <person name="Mu X."/>
            <person name="Myers E."/>
            <person name="Negre B."/>
            <person name="Newfeld S."/>
            <person name="Nielsen R."/>
            <person name="Noor M.A."/>
            <person name="O'Grady P."/>
            <person name="Pachter L."/>
            <person name="Papaceit M."/>
            <person name="Parisi M.J."/>
            <person name="Parisi M."/>
            <person name="Parts L."/>
            <person name="Pedersen J.S."/>
            <person name="Pesole G."/>
            <person name="Phillippy A.M."/>
            <person name="Ponting C.P."/>
            <person name="Pop M."/>
            <person name="Porcelli D."/>
            <person name="Powell J.R."/>
            <person name="Prohaska S."/>
            <person name="Pruitt K."/>
            <person name="Puig M."/>
            <person name="Quesneville H."/>
            <person name="Ram K.R."/>
            <person name="Rand D."/>
            <person name="Rasmussen M.D."/>
            <person name="Reed L.K."/>
            <person name="Reenan R."/>
            <person name="Reily A."/>
            <person name="Remington K.A."/>
            <person name="Rieger T.T."/>
            <person name="Ritchie M.G."/>
            <person name="Robin C."/>
            <person name="Rogers Y.H."/>
            <person name="Rohde C."/>
            <person name="Rozas J."/>
            <person name="Rubenfield M.J."/>
            <person name="Ruiz A."/>
            <person name="Russo S."/>
            <person name="Salzberg S.L."/>
            <person name="Sanchez-Gracia A."/>
            <person name="Saranga D.J."/>
            <person name="Sato H."/>
            <person name="Schaeffer S.W."/>
            <person name="Schatz M.C."/>
            <person name="Schlenke T."/>
            <person name="Schwartz R."/>
            <person name="Segarra C."/>
            <person name="Singh R.S."/>
            <person name="Sirot L."/>
            <person name="Sirota M."/>
            <person name="Sisneros N.B."/>
            <person name="Smith C.D."/>
            <person name="Smith T.F."/>
            <person name="Spieth J."/>
            <person name="Stage D.E."/>
            <person name="Stark A."/>
            <person name="Stephan W."/>
            <person name="Strausberg R.L."/>
            <person name="Strempel S."/>
            <person name="Sturgill D."/>
            <person name="Sutton G."/>
            <person name="Sutton G.G."/>
            <person name="Tao W."/>
            <person name="Teichmann S."/>
            <person name="Tobari Y.N."/>
            <person name="Tomimura Y."/>
            <person name="Tsolas J.M."/>
            <person name="Valente V.L."/>
            <person name="Venter E."/>
            <person name="Venter J.C."/>
            <person name="Vicario S."/>
            <person name="Vieira F.G."/>
            <person name="Vilella A.J."/>
            <person name="Villasante A."/>
            <person name="Walenz B."/>
            <person name="Wang J."/>
            <person name="Wasserman M."/>
            <person name="Watts T."/>
            <person name="Wilson D."/>
            <person name="Wilson R.K."/>
            <person name="Wing R.A."/>
            <person name="Wolfner M.F."/>
            <person name="Wong A."/>
            <person name="Wong G.K."/>
            <person name="Wu C.I."/>
            <person name="Wu G."/>
            <person name="Yamamoto D."/>
            <person name="Yang H.P."/>
            <person name="Yang S.P."/>
            <person name="Yorke J.A."/>
            <person name="Yoshida K."/>
            <person name="Zdobnov E."/>
            <person name="Zhang P."/>
            <person name="Zhang Y."/>
            <person name="Zimin A.V."/>
            <person name="Baldwin J."/>
            <person name="Abdouelleil A."/>
            <person name="Abdulkadir J."/>
            <person name="Abebe A."/>
            <person name="Abera B."/>
            <person name="Abreu J."/>
            <person name="Acer S.C."/>
            <person name="Aftuck L."/>
            <person name="Alexander A."/>
            <person name="An P."/>
            <person name="Anderson E."/>
            <person name="Anderson S."/>
            <person name="Arachi H."/>
            <person name="Azer M."/>
            <person name="Bachantsang P."/>
            <person name="Barry A."/>
            <person name="Bayul T."/>
            <person name="Berlin A."/>
            <person name="Bessette D."/>
            <person name="Bloom T."/>
            <person name="Blye J."/>
            <person name="Boguslavskiy L."/>
            <person name="Bonnet C."/>
            <person name="Boukhgalter B."/>
            <person name="Bourzgui I."/>
            <person name="Brown A."/>
            <person name="Cahill P."/>
            <person name="Channer S."/>
            <person name="Cheshatsang Y."/>
            <person name="Chuda L."/>
            <person name="Citroen M."/>
            <person name="Collymore A."/>
            <person name="Cooke P."/>
            <person name="Costello M."/>
            <person name="D'Aco K."/>
            <person name="Daza R."/>
            <person name="De Haan G."/>
            <person name="DeGray S."/>
            <person name="DeMaso C."/>
            <person name="Dhargay N."/>
            <person name="Dooley K."/>
            <person name="Dooley E."/>
            <person name="Doricent M."/>
            <person name="Dorje P."/>
            <person name="Dorjee K."/>
            <person name="Dupes A."/>
            <person name="Elong R."/>
            <person name="Falk J."/>
            <person name="Farina A."/>
            <person name="Faro S."/>
            <person name="Ferguson D."/>
            <person name="Fisher S."/>
            <person name="Foley C.D."/>
            <person name="Franke A."/>
            <person name="Friedrich D."/>
            <person name="Gadbois L."/>
            <person name="Gearin G."/>
            <person name="Gearin C.R."/>
            <person name="Giannoukos G."/>
            <person name="Goode T."/>
            <person name="Graham J."/>
            <person name="Grandbois E."/>
            <person name="Grewal S."/>
            <person name="Gyaltsen K."/>
            <person name="Hafez N."/>
            <person name="Hagos B."/>
            <person name="Hall J."/>
            <person name="Henson C."/>
            <person name="Hollinger A."/>
            <person name="Honan T."/>
            <person name="Huard M.D."/>
            <person name="Hughes L."/>
            <person name="Hurhula B."/>
            <person name="Husby M.E."/>
            <person name="Kamat A."/>
            <person name="Kanga B."/>
            <person name="Kashin S."/>
            <person name="Khazanovich D."/>
            <person name="Kisner P."/>
            <person name="Lance K."/>
            <person name="Lara M."/>
            <person name="Lee W."/>
            <person name="Lennon N."/>
            <person name="Letendre F."/>
            <person name="LeVine R."/>
            <person name="Lipovsky A."/>
            <person name="Liu X."/>
            <person name="Liu J."/>
            <person name="Liu S."/>
            <person name="Lokyitsang T."/>
            <person name="Lokyitsang Y."/>
            <person name="Lubonja R."/>
            <person name="Lui A."/>
            <person name="MacDonald P."/>
            <person name="Magnisalis V."/>
            <person name="Maru K."/>
            <person name="Matthews C."/>
            <person name="McCusker W."/>
            <person name="McDonough S."/>
            <person name="Mehta T."/>
            <person name="Meldrim J."/>
            <person name="Meneus L."/>
            <person name="Mihai O."/>
            <person name="Mihalev A."/>
            <person name="Mihova T."/>
            <person name="Mittelman R."/>
            <person name="Mlenga V."/>
            <person name="Montmayeur A."/>
            <person name="Mulrain L."/>
            <person name="Navidi A."/>
            <person name="Naylor J."/>
            <person name="Negash T."/>
            <person name="Nguyen T."/>
            <person name="Nguyen N."/>
            <person name="Nicol R."/>
            <person name="Norbu C."/>
            <person name="Norbu N."/>
            <person name="Novod N."/>
            <person name="O'Neill B."/>
            <person name="Osman S."/>
            <person name="Markiewicz E."/>
            <person name="Oyono O.L."/>
            <person name="Patti C."/>
            <person name="Phunkhang P."/>
            <person name="Pierre F."/>
            <person name="Priest M."/>
            <person name="Raghuraman S."/>
            <person name="Rege F."/>
            <person name="Reyes R."/>
            <person name="Rise C."/>
            <person name="Rogov P."/>
            <person name="Ross K."/>
            <person name="Ryan E."/>
            <person name="Settipalli S."/>
            <person name="Shea T."/>
            <person name="Sherpa N."/>
            <person name="Shi L."/>
            <person name="Shih D."/>
            <person name="Sparrow T."/>
            <person name="Spaulding J."/>
            <person name="Stalker J."/>
            <person name="Stange-Thomann N."/>
            <person name="Stavropoulos S."/>
            <person name="Stone C."/>
            <person name="Strader C."/>
            <person name="Tesfaye S."/>
            <person name="Thomson T."/>
            <person name="Thoulutsang Y."/>
            <person name="Thoulutsang D."/>
            <person name="Topham K."/>
            <person name="Topping I."/>
            <person name="Tsamla T."/>
            <person name="Vassiliev H."/>
            <person name="Vo A."/>
            <person name="Wangchuk T."/>
            <person name="Wangdi T."/>
            <person name="Weiand M."/>
            <person name="Wilkinson J."/>
            <person name="Wilson A."/>
            <person name="Yadav S."/>
            <person name="Young G."/>
            <person name="Yu Q."/>
            <person name="Zembek L."/>
            <person name="Zhong D."/>
            <person name="Zimmer A."/>
            <person name="Zwirko Z."/>
            <person name="Jaffe D.B."/>
            <person name="Alvarez P."/>
            <person name="Brockman W."/>
            <person name="Butler J."/>
            <person name="Chin C."/>
            <person name="Gnerre S."/>
            <person name="Grabherr M."/>
            <person name="Kleber M."/>
            <person name="Mauceli E."/>
            <person name="MacCallum I."/>
        </authorList>
    </citation>
    <scope>NUCLEOTIDE SEQUENCE [LARGE SCALE GENOMIC DNA]</scope>
    <source>
        <strain evidence="3">MSH-3 / Tucson 14011-0111.49</strain>
    </source>
</reference>
<sequence>MKCAGDHPTTACRKPRQEDPKCANCSGKHVSCYKGCAAYKKARSQLRANRLIGEQQYQQQRQQPQQQTEQQRPQQKHNKHQRTQQQQQHHQQQSQQTQRQGRQQQQQQPATISGSGRPSYSRVVRSGITEQEQQQQQQQPRADNHQQQHRRPQQQQQPYVRTVEQQQPSQRKRPQQQQHQRQQRARVVQGAKAAPAPTPIAAATPNTRRPLYSRGAQANPAENHLAKFQQKLRDEQQQHHHQQQQEQLKTLPANFQSHAHKENAEFLSRLEDKIDSLFSAIVKLININSNNTSKTTNSSSPNSLDMVLSSANDAFYA</sequence>
<feature type="compositionally biased region" description="Polar residues" evidence="1">
    <location>
        <begin position="109"/>
        <end position="118"/>
    </location>
</feature>
<dbReference type="Proteomes" id="UP000008744">
    <property type="component" value="Unassembled WGS sequence"/>
</dbReference>
<feature type="compositionally biased region" description="Low complexity" evidence="1">
    <location>
        <begin position="131"/>
        <end position="141"/>
    </location>
</feature>
<feature type="compositionally biased region" description="Low complexity" evidence="1">
    <location>
        <begin position="54"/>
        <end position="73"/>
    </location>
</feature>
<organism evidence="3">
    <name type="scientific">Drosophila persimilis</name>
    <name type="common">Fruit fly</name>
    <dbReference type="NCBI Taxonomy" id="7234"/>
    <lineage>
        <taxon>Eukaryota</taxon>
        <taxon>Metazoa</taxon>
        <taxon>Ecdysozoa</taxon>
        <taxon>Arthropoda</taxon>
        <taxon>Hexapoda</taxon>
        <taxon>Insecta</taxon>
        <taxon>Pterygota</taxon>
        <taxon>Neoptera</taxon>
        <taxon>Endopterygota</taxon>
        <taxon>Diptera</taxon>
        <taxon>Brachycera</taxon>
        <taxon>Muscomorpha</taxon>
        <taxon>Ephydroidea</taxon>
        <taxon>Drosophilidae</taxon>
        <taxon>Drosophila</taxon>
        <taxon>Sophophora</taxon>
    </lineage>
</organism>
<dbReference type="SMR" id="B4IRJ7"/>
<dbReference type="AlphaFoldDB" id="B4IRJ7"/>
<dbReference type="EMBL" id="CH694028">
    <property type="protein sequence ID" value="EDW37479.1"/>
    <property type="molecule type" value="Genomic_DNA"/>
</dbReference>
<protein>
    <submittedName>
        <fullName evidence="2">GL18366</fullName>
    </submittedName>
</protein>
<feature type="compositionally biased region" description="Low complexity" evidence="1">
    <location>
        <begin position="153"/>
        <end position="205"/>
    </location>
</feature>